<dbReference type="AlphaFoldDB" id="A0AA39HAE2"/>
<organism evidence="6 7">
    <name type="scientific">Steinernema hermaphroditum</name>
    <dbReference type="NCBI Taxonomy" id="289476"/>
    <lineage>
        <taxon>Eukaryota</taxon>
        <taxon>Metazoa</taxon>
        <taxon>Ecdysozoa</taxon>
        <taxon>Nematoda</taxon>
        <taxon>Chromadorea</taxon>
        <taxon>Rhabditida</taxon>
        <taxon>Tylenchina</taxon>
        <taxon>Panagrolaimomorpha</taxon>
        <taxon>Strongyloidoidea</taxon>
        <taxon>Steinernematidae</taxon>
        <taxon>Steinernema</taxon>
    </lineage>
</organism>
<feature type="compositionally biased region" description="Low complexity" evidence="4">
    <location>
        <begin position="64"/>
        <end position="103"/>
    </location>
</feature>
<dbReference type="InterPro" id="IPR000195">
    <property type="entry name" value="Rab-GAP-TBC_dom"/>
</dbReference>
<comment type="caution">
    <text evidence="6">The sequence shown here is derived from an EMBL/GenBank/DDBJ whole genome shotgun (WGS) entry which is preliminary data.</text>
</comment>
<dbReference type="FunFam" id="1.10.472.80:FF:000002">
    <property type="entry name" value="Ecotropic viral integration site 5"/>
    <property type="match status" value="1"/>
</dbReference>
<dbReference type="Gene3D" id="1.10.8.270">
    <property type="entry name" value="putative rabgap domain of human tbc1 domain family member 14 like domains"/>
    <property type="match status" value="1"/>
</dbReference>
<dbReference type="GO" id="GO:0005096">
    <property type="term" value="F:GTPase activator activity"/>
    <property type="evidence" value="ECO:0007669"/>
    <property type="project" value="UniProtKB-KW"/>
</dbReference>
<dbReference type="Proteomes" id="UP001175271">
    <property type="component" value="Unassembled WGS sequence"/>
</dbReference>
<feature type="compositionally biased region" description="Polar residues" evidence="4">
    <location>
        <begin position="979"/>
        <end position="989"/>
    </location>
</feature>
<accession>A0AA39HAE2</accession>
<dbReference type="PANTHER" id="PTHR47219">
    <property type="entry name" value="RAB GTPASE-ACTIVATING PROTEIN 1-LIKE"/>
    <property type="match status" value="1"/>
</dbReference>
<dbReference type="EMBL" id="JAUCMV010000004">
    <property type="protein sequence ID" value="KAK0402202.1"/>
    <property type="molecule type" value="Genomic_DNA"/>
</dbReference>
<sequence length="989" mass="112282">MNLSTQSLAFQQHQPSFLASYIPDFTNVEESFHKLVQMTASWPSRRQPSERDRFPSTSLGALFSTSPASTSPSASSPTSSTSSVRMSAATVSPTSISNNNNCEKTNKNRLKSDYGADTDCETHPPSDTEQNEAEPEVNLLLLKMEELNKLNEQDSRSVTSRKSCSSSSNLGGDSPSRHNSCHPDDDENLDLWTIWGDLVKSWEIELRKRPNYVKELVKRGVPQHFRTITWQLLSCANAASIHDIYSEYMRTPSPYEKVIMRDIPRTYPELEFFKDHGRGQAALFNVIKAYSIHDKEVGYCQGSAFIVGQLLLQMPEEEAFAVFVRLMEHYRLRELYKPAMTELGLCMFQLECLVQEQMPDLYTHFNNMGFDTSMYASSWFLTLFTTTLPLDLANRIMDIFLLDGIESIFRVAMAILQQARIDLLKLDMEGMLKYFQREIREKYENDHDLLFAVAFQVTLNAKKMKKLEKDYLAKRTKEQEEAVELRRLRTENRLLRQRIDYLEQESSALADRLIRGQVNLAQEAENCISISHELHQLRDINSDAHRRLEDAYETIRELSSRRKDGDAEINHTGIQVDDTTMIEHIHSLQEELIDTHTREADLENTVRELKLRVTELELANKRLKESPPDDGIASLQEELISVKMREAEASLSLKEMRQKLAELEQQWAKYIHARTFDGQNAAAQHLQHPTSFESMPEISAANGQNPSPPASAPQTARGRLAKFTATLIGAASVDNGDGTGSEGTLSARELEDQLMGVRIREADAVAELKEMRQKVMELETQNHVCTNQLKRQDDEVKKLREQFEQGQASEKVLSEQLKEEKRKLLEMQSEQKEKSMMQRLKYSEAMQTVAELRQQISQVELKKAEKLTHDLLHKDNLSELDDDSISGGHQRSHSNGDAASLASEDMSALIADVTVRIPSDLLFDEGLMGDDDEEEDDDSSSKKERRLRSAGARQKDDKKASVASNIIKQGIIAEDGNETADSGLQLSDN</sequence>
<evidence type="ECO:0000256" key="2">
    <source>
        <dbReference type="ARBA" id="ARBA00023054"/>
    </source>
</evidence>
<dbReference type="FunFam" id="1.10.8.270:FF:000001">
    <property type="entry name" value="TBC1 domain family member 1"/>
    <property type="match status" value="1"/>
</dbReference>
<feature type="compositionally biased region" description="Low complexity" evidence="4">
    <location>
        <begin position="156"/>
        <end position="174"/>
    </location>
</feature>
<dbReference type="GO" id="GO:0031267">
    <property type="term" value="F:small GTPase binding"/>
    <property type="evidence" value="ECO:0007669"/>
    <property type="project" value="TreeGrafter"/>
</dbReference>
<evidence type="ECO:0000259" key="5">
    <source>
        <dbReference type="PROSITE" id="PS50086"/>
    </source>
</evidence>
<feature type="domain" description="Rab-GAP TBC" evidence="5">
    <location>
        <begin position="220"/>
        <end position="404"/>
    </location>
</feature>
<evidence type="ECO:0000256" key="1">
    <source>
        <dbReference type="ARBA" id="ARBA00022468"/>
    </source>
</evidence>
<feature type="region of interest" description="Disordered" evidence="4">
    <location>
        <begin position="39"/>
        <end position="133"/>
    </location>
</feature>
<protein>
    <recommendedName>
        <fullName evidence="5">Rab-GAP TBC domain-containing protein</fullName>
    </recommendedName>
</protein>
<proteinExistence type="predicted"/>
<evidence type="ECO:0000313" key="7">
    <source>
        <dbReference type="Proteomes" id="UP001175271"/>
    </source>
</evidence>
<feature type="coiled-coil region" evidence="3">
    <location>
        <begin position="599"/>
        <end position="673"/>
    </location>
</feature>
<feature type="region of interest" description="Disordered" evidence="4">
    <location>
        <begin position="150"/>
        <end position="183"/>
    </location>
</feature>
<evidence type="ECO:0000313" key="6">
    <source>
        <dbReference type="EMBL" id="KAK0402202.1"/>
    </source>
</evidence>
<evidence type="ECO:0000256" key="3">
    <source>
        <dbReference type="SAM" id="Coils"/>
    </source>
</evidence>
<gene>
    <name evidence="6" type="ORF">QR680_016201</name>
</gene>
<feature type="compositionally biased region" description="Acidic residues" evidence="4">
    <location>
        <begin position="927"/>
        <end position="938"/>
    </location>
</feature>
<dbReference type="Gene3D" id="1.10.10.750">
    <property type="entry name" value="Ypt/Rab-GAP domain of gyp1p, domain 1"/>
    <property type="match status" value="1"/>
</dbReference>
<feature type="compositionally biased region" description="Basic and acidic residues" evidence="4">
    <location>
        <begin position="104"/>
        <end position="126"/>
    </location>
</feature>
<dbReference type="PROSITE" id="PS50086">
    <property type="entry name" value="TBC_RABGAP"/>
    <property type="match status" value="1"/>
</dbReference>
<dbReference type="InterPro" id="IPR035969">
    <property type="entry name" value="Rab-GAP_TBC_sf"/>
</dbReference>
<dbReference type="InterPro" id="IPR050302">
    <property type="entry name" value="Rab_GAP_TBC_domain"/>
</dbReference>
<dbReference type="PANTHER" id="PTHR47219:SF22">
    <property type="entry name" value="RAB-GAP TBC DOMAIN-CONTAINING PROTEIN"/>
    <property type="match status" value="1"/>
</dbReference>
<dbReference type="SUPFAM" id="SSF47923">
    <property type="entry name" value="Ypt/Rab-GAP domain of gyp1p"/>
    <property type="match status" value="2"/>
</dbReference>
<dbReference type="SMART" id="SM00164">
    <property type="entry name" value="TBC"/>
    <property type="match status" value="1"/>
</dbReference>
<feature type="coiled-coil region" evidence="3">
    <location>
        <begin position="761"/>
        <end position="862"/>
    </location>
</feature>
<reference evidence="6" key="1">
    <citation type="submission" date="2023-06" db="EMBL/GenBank/DDBJ databases">
        <title>Genomic analysis of the entomopathogenic nematode Steinernema hermaphroditum.</title>
        <authorList>
            <person name="Schwarz E.M."/>
            <person name="Heppert J.K."/>
            <person name="Baniya A."/>
            <person name="Schwartz H.T."/>
            <person name="Tan C.-H."/>
            <person name="Antoshechkin I."/>
            <person name="Sternberg P.W."/>
            <person name="Goodrich-Blair H."/>
            <person name="Dillman A.R."/>
        </authorList>
    </citation>
    <scope>NUCLEOTIDE SEQUENCE</scope>
    <source>
        <strain evidence="6">PS9179</strain>
        <tissue evidence="6">Whole animal</tissue>
    </source>
</reference>
<keyword evidence="7" id="KW-1185">Reference proteome</keyword>
<feature type="region of interest" description="Disordered" evidence="4">
    <location>
        <begin position="696"/>
        <end position="716"/>
    </location>
</feature>
<keyword evidence="1" id="KW-0343">GTPase activation</keyword>
<evidence type="ECO:0000256" key="4">
    <source>
        <dbReference type="SAM" id="MobiDB-lite"/>
    </source>
</evidence>
<dbReference type="Pfam" id="PF00566">
    <property type="entry name" value="RabGAP-TBC"/>
    <property type="match status" value="1"/>
</dbReference>
<keyword evidence="2 3" id="KW-0175">Coiled coil</keyword>
<feature type="region of interest" description="Disordered" evidence="4">
    <location>
        <begin position="924"/>
        <end position="989"/>
    </location>
</feature>
<dbReference type="Gene3D" id="1.10.472.80">
    <property type="entry name" value="Ypt/Rab-GAP domain of gyp1p, domain 3"/>
    <property type="match status" value="1"/>
</dbReference>
<name>A0AA39HAE2_9BILA</name>